<dbReference type="Pfam" id="PF01370">
    <property type="entry name" value="Epimerase"/>
    <property type="match status" value="1"/>
</dbReference>
<dbReference type="InterPro" id="IPR051783">
    <property type="entry name" value="NAD(P)-dependent_oxidoreduct"/>
</dbReference>
<dbReference type="InterPro" id="IPR001509">
    <property type="entry name" value="Epimerase_deHydtase"/>
</dbReference>
<dbReference type="Proteomes" id="UP001193081">
    <property type="component" value="Unassembled WGS sequence"/>
</dbReference>
<sequence length="317" mass="34862">MMTATTHVIFGTGPLGRAVMNELVRRGERIRMVSRSGQMAEIPEGVAIVAGDLYNADCVREVTQDAAVVYQCAQPHYWEWPEKFPPLQAAIIAGLTGSQARLVIGDNTYMYGDTRGQPLTEDLPYAAHTRKGKTRATMSQAALEAHATGHVAVTIGRGSDFFGPWVTDSTFGERVFSPALQGKAASFVGKLDLPHTATYIEDFGRALVILGEHDEALGKAWHVPSDRPEMTQRQFAQLLYATVGHPIKVSSVNKPMMALAGLFIPGARETVEMMYEFEQPFVVDTSRFAQTFEMQATPLAEAMEATVAWYRGHPQLR</sequence>
<feature type="domain" description="NAD-dependent epimerase/dehydratase" evidence="1">
    <location>
        <begin position="11"/>
        <end position="216"/>
    </location>
</feature>
<proteinExistence type="predicted"/>
<accession>A0ABS4D7W2</accession>
<dbReference type="RefSeq" id="WP_135477567.1">
    <property type="nucleotide sequence ID" value="NZ_SIJK02000009.1"/>
</dbReference>
<protein>
    <submittedName>
        <fullName evidence="2">NAD-dependent epimerase/dehydratase family protein</fullName>
    </submittedName>
</protein>
<keyword evidence="3" id="KW-1185">Reference proteome</keyword>
<dbReference type="Gene3D" id="3.40.50.720">
    <property type="entry name" value="NAD(P)-binding Rossmann-like Domain"/>
    <property type="match status" value="1"/>
</dbReference>
<evidence type="ECO:0000313" key="2">
    <source>
        <dbReference type="EMBL" id="MBP1465528.1"/>
    </source>
</evidence>
<reference evidence="2 3" key="1">
    <citation type="submission" date="2021-03" db="EMBL/GenBank/DDBJ databases">
        <authorList>
            <person name="Grouzdev D.S."/>
        </authorList>
    </citation>
    <scope>NUCLEOTIDE SEQUENCE [LARGE SCALE GENOMIC DNA]</scope>
    <source>
        <strain evidence="2 3">M50-1</strain>
    </source>
</reference>
<dbReference type="SUPFAM" id="SSF51735">
    <property type="entry name" value="NAD(P)-binding Rossmann-fold domains"/>
    <property type="match status" value="1"/>
</dbReference>
<name>A0ABS4D7W2_9CHLR</name>
<dbReference type="InterPro" id="IPR036291">
    <property type="entry name" value="NAD(P)-bd_dom_sf"/>
</dbReference>
<organism evidence="2 3">
    <name type="scientific">Candidatus Chloroploca mongolica</name>
    <dbReference type="NCBI Taxonomy" id="2528176"/>
    <lineage>
        <taxon>Bacteria</taxon>
        <taxon>Bacillati</taxon>
        <taxon>Chloroflexota</taxon>
        <taxon>Chloroflexia</taxon>
        <taxon>Chloroflexales</taxon>
        <taxon>Chloroflexineae</taxon>
        <taxon>Oscillochloridaceae</taxon>
        <taxon>Candidatus Chloroploca</taxon>
    </lineage>
</organism>
<comment type="caution">
    <text evidence="2">The sequence shown here is derived from an EMBL/GenBank/DDBJ whole genome shotgun (WGS) entry which is preliminary data.</text>
</comment>
<evidence type="ECO:0000313" key="3">
    <source>
        <dbReference type="Proteomes" id="UP001193081"/>
    </source>
</evidence>
<evidence type="ECO:0000259" key="1">
    <source>
        <dbReference type="Pfam" id="PF01370"/>
    </source>
</evidence>
<dbReference type="PANTHER" id="PTHR48079:SF6">
    <property type="entry name" value="NAD(P)-BINDING DOMAIN-CONTAINING PROTEIN-RELATED"/>
    <property type="match status" value="1"/>
</dbReference>
<dbReference type="PANTHER" id="PTHR48079">
    <property type="entry name" value="PROTEIN YEEZ"/>
    <property type="match status" value="1"/>
</dbReference>
<gene>
    <name evidence="2" type="ORF">EYB53_007400</name>
</gene>
<dbReference type="EMBL" id="SIJK02000009">
    <property type="protein sequence ID" value="MBP1465528.1"/>
    <property type="molecule type" value="Genomic_DNA"/>
</dbReference>